<accession>A0A1F5HXZ1</accession>
<name>A0A1F5HXZ1_9BACT</name>
<reference evidence="1 2" key="1">
    <citation type="journal article" date="2016" name="Nat. Commun.">
        <title>Thousands of microbial genomes shed light on interconnected biogeochemical processes in an aquifer system.</title>
        <authorList>
            <person name="Anantharaman K."/>
            <person name="Brown C.T."/>
            <person name="Hug L.A."/>
            <person name="Sharon I."/>
            <person name="Castelle C.J."/>
            <person name="Probst A.J."/>
            <person name="Thomas B.C."/>
            <person name="Singh A."/>
            <person name="Wilkins M.J."/>
            <person name="Karaoz U."/>
            <person name="Brodie E.L."/>
            <person name="Williams K.H."/>
            <person name="Hubbard S.S."/>
            <person name="Banfield J.F."/>
        </authorList>
    </citation>
    <scope>NUCLEOTIDE SEQUENCE [LARGE SCALE GENOMIC DNA]</scope>
</reference>
<dbReference type="PROSITE" id="PS51257">
    <property type="entry name" value="PROKAR_LIPOPROTEIN"/>
    <property type="match status" value="1"/>
</dbReference>
<dbReference type="EMBL" id="MFBS01000030">
    <property type="protein sequence ID" value="OGE08930.1"/>
    <property type="molecule type" value="Genomic_DNA"/>
</dbReference>
<sequence>MSQIDRRDFLRFMGVAAGATSVTVTGLSCLREPESLRVREEFNEAFDLLFEDANQNHFEFFTRTETAYGYRTQFENPLGKGTLILEKNIRPSNLLGADIEQLGARTIRIYAENFQVDEIVATWPGQSPLKFWPVEIFNAAEGYVAPTKMKKEDVQKFLAKVRIIVDSSNQKM</sequence>
<dbReference type="InterPro" id="IPR006311">
    <property type="entry name" value="TAT_signal"/>
</dbReference>
<organism evidence="1 2">
    <name type="scientific">Candidatus Curtissbacteria bacterium RIFCSPLOWO2_01_FULL_42_26</name>
    <dbReference type="NCBI Taxonomy" id="1797729"/>
    <lineage>
        <taxon>Bacteria</taxon>
        <taxon>Candidatus Curtissiibacteriota</taxon>
    </lineage>
</organism>
<comment type="caution">
    <text evidence="1">The sequence shown here is derived from an EMBL/GenBank/DDBJ whole genome shotgun (WGS) entry which is preliminary data.</text>
</comment>
<evidence type="ECO:0008006" key="3">
    <source>
        <dbReference type="Google" id="ProtNLM"/>
    </source>
</evidence>
<dbReference type="Proteomes" id="UP000179227">
    <property type="component" value="Unassembled WGS sequence"/>
</dbReference>
<proteinExistence type="predicted"/>
<dbReference type="PROSITE" id="PS51318">
    <property type="entry name" value="TAT"/>
    <property type="match status" value="1"/>
</dbReference>
<gene>
    <name evidence="1" type="ORF">A3A60_01075</name>
</gene>
<protein>
    <recommendedName>
        <fullName evidence="3">Twin-arginine translocation signal domain-containing protein</fullName>
    </recommendedName>
</protein>
<evidence type="ECO:0000313" key="2">
    <source>
        <dbReference type="Proteomes" id="UP000179227"/>
    </source>
</evidence>
<evidence type="ECO:0000313" key="1">
    <source>
        <dbReference type="EMBL" id="OGE08930.1"/>
    </source>
</evidence>
<dbReference type="AlphaFoldDB" id="A0A1F5HXZ1"/>